<protein>
    <submittedName>
        <fullName evidence="1">Uncharacterized protein</fullName>
    </submittedName>
</protein>
<dbReference type="Proteomes" id="UP000283569">
    <property type="component" value="Unassembled WGS sequence"/>
</dbReference>
<evidence type="ECO:0000313" key="1">
    <source>
        <dbReference type="EMBL" id="RKL45670.1"/>
    </source>
</evidence>
<dbReference type="EMBL" id="MRDB01000008">
    <property type="protein sequence ID" value="RKL45670.1"/>
    <property type="molecule type" value="Genomic_DNA"/>
</dbReference>
<proteinExistence type="predicted"/>
<dbReference type="AlphaFoldDB" id="A0A420TVV5"/>
<gene>
    <name evidence="1" type="ORF">BFJ72_g3215</name>
</gene>
<evidence type="ECO:0000313" key="2">
    <source>
        <dbReference type="Proteomes" id="UP000283569"/>
    </source>
</evidence>
<sequence>MTLIFSTPDPRNKHHQDFSKPPQTALQEALISTLGFAWKLAIVNNRLAAGKSGLLDGCAPKICNLFRKFEDSSWCIWVSYIYIFNAVSEKPLCYPVGVVVAGSWGYALYALRMTVTITRTPPQPSVAIITLFQVQLHL</sequence>
<reference evidence="1 2" key="1">
    <citation type="journal article" date="2018" name="Sci. Rep.">
        <title>Characterisation of pathogen-specific regions and novel effector candidates in Fusarium oxysporum f. sp. cepae.</title>
        <authorList>
            <person name="Armitage A.D."/>
            <person name="Taylor A."/>
            <person name="Sobczyk M.K."/>
            <person name="Baxter L."/>
            <person name="Greenfield B.P."/>
            <person name="Bates H.J."/>
            <person name="Wilson F."/>
            <person name="Jackson A.C."/>
            <person name="Ott S."/>
            <person name="Harrison R.J."/>
            <person name="Clarkson J.P."/>
        </authorList>
    </citation>
    <scope>NUCLEOTIDE SEQUENCE [LARGE SCALE GENOMIC DNA]</scope>
    <source>
        <strain evidence="1 2">Fp_A8</strain>
    </source>
</reference>
<name>A0A420TVV5_GIBIN</name>
<accession>A0A420TVV5</accession>
<comment type="caution">
    <text evidence="1">The sequence shown here is derived from an EMBL/GenBank/DDBJ whole genome shotgun (WGS) entry which is preliminary data.</text>
</comment>
<organism evidence="1 2">
    <name type="scientific">Gibberella intermedia</name>
    <name type="common">Bulb rot disease fungus</name>
    <name type="synonym">Fusarium proliferatum</name>
    <dbReference type="NCBI Taxonomy" id="948311"/>
    <lineage>
        <taxon>Eukaryota</taxon>
        <taxon>Fungi</taxon>
        <taxon>Dikarya</taxon>
        <taxon>Ascomycota</taxon>
        <taxon>Pezizomycotina</taxon>
        <taxon>Sordariomycetes</taxon>
        <taxon>Hypocreomycetidae</taxon>
        <taxon>Hypocreales</taxon>
        <taxon>Nectriaceae</taxon>
        <taxon>Fusarium</taxon>
        <taxon>Fusarium fujikuroi species complex</taxon>
    </lineage>
</organism>